<sequence length="82" mass="9218">MLMQLTDTSRHTQRMAMLARLRQGSCSTLEFRAMGICSPAPRIMELRAKGYDISTSKQDEIDHAGVKHKGIAVYTLHSQPQD</sequence>
<gene>
    <name evidence="2" type="ORF">EIG79_04330</name>
</gene>
<organism evidence="2 3">
    <name type="scientific">Avibacterium paragallinarum</name>
    <name type="common">Haemophilus gallinarum</name>
    <dbReference type="NCBI Taxonomy" id="728"/>
    <lineage>
        <taxon>Bacteria</taxon>
        <taxon>Pseudomonadati</taxon>
        <taxon>Pseudomonadota</taxon>
        <taxon>Gammaproteobacteria</taxon>
        <taxon>Pasteurellales</taxon>
        <taxon>Pasteurellaceae</taxon>
        <taxon>Avibacterium</taxon>
    </lineage>
</organism>
<comment type="caution">
    <text evidence="2">The sequence shown here is derived from an EMBL/GenBank/DDBJ whole genome shotgun (WGS) entry which is preliminary data.</text>
</comment>
<evidence type="ECO:0000313" key="3">
    <source>
        <dbReference type="Proteomes" id="UP000294229"/>
    </source>
</evidence>
<dbReference type="EMBL" id="RQXS01000013">
    <property type="protein sequence ID" value="RZN60146.1"/>
    <property type="molecule type" value="Genomic_DNA"/>
</dbReference>
<evidence type="ECO:0000259" key="1">
    <source>
        <dbReference type="Pfam" id="PF14090"/>
    </source>
</evidence>
<dbReference type="AlphaFoldDB" id="A0A0F5F0J5"/>
<dbReference type="InterPro" id="IPR055245">
    <property type="entry name" value="HTH_proteobacteria"/>
</dbReference>
<proteinExistence type="predicted"/>
<dbReference type="STRING" id="728.VY92_02260"/>
<name>A0A0F5F0J5_AVIPA</name>
<evidence type="ECO:0000313" key="2">
    <source>
        <dbReference type="EMBL" id="RZN60146.1"/>
    </source>
</evidence>
<dbReference type="OrthoDB" id="6387921at2"/>
<dbReference type="Proteomes" id="UP000294229">
    <property type="component" value="Unassembled WGS sequence"/>
</dbReference>
<accession>A0A0F5F0J5</accession>
<protein>
    <recommendedName>
        <fullName evidence="1">Winged helix-turn-helix domain-containing protein</fullName>
    </recommendedName>
</protein>
<dbReference type="Pfam" id="PF14090">
    <property type="entry name" value="HTH_39"/>
    <property type="match status" value="1"/>
</dbReference>
<reference evidence="2 3" key="1">
    <citation type="submission" date="2018-11" db="EMBL/GenBank/DDBJ databases">
        <title>Sequencing Av. paragallinarum serogroups.</title>
        <authorList>
            <person name="Hellmuth J.E."/>
            <person name="Boucher C.E."/>
            <person name="Cason E.D."/>
        </authorList>
    </citation>
    <scope>NUCLEOTIDE SEQUENCE [LARGE SCALE GENOMIC DNA]</scope>
    <source>
        <strain evidence="2 3">SA-3</strain>
    </source>
</reference>
<feature type="domain" description="Winged helix-turn-helix" evidence="1">
    <location>
        <begin position="12"/>
        <end position="77"/>
    </location>
</feature>
<dbReference type="eggNOG" id="ENOG50339YW">
    <property type="taxonomic scope" value="Bacteria"/>
</dbReference>